<gene>
    <name evidence="2" type="ORF">JIG36_04340</name>
</gene>
<organism evidence="2 3">
    <name type="scientific">Paractinoplanes ovalisporus</name>
    <dbReference type="NCBI Taxonomy" id="2810368"/>
    <lineage>
        <taxon>Bacteria</taxon>
        <taxon>Bacillati</taxon>
        <taxon>Actinomycetota</taxon>
        <taxon>Actinomycetes</taxon>
        <taxon>Micromonosporales</taxon>
        <taxon>Micromonosporaceae</taxon>
        <taxon>Paractinoplanes</taxon>
    </lineage>
</organism>
<feature type="region of interest" description="Disordered" evidence="1">
    <location>
        <begin position="1"/>
        <end position="25"/>
    </location>
</feature>
<dbReference type="Proteomes" id="UP000632138">
    <property type="component" value="Unassembled WGS sequence"/>
</dbReference>
<dbReference type="Gene3D" id="1.25.40.10">
    <property type="entry name" value="Tetratricopeptide repeat domain"/>
    <property type="match status" value="1"/>
</dbReference>
<sequence>MPPAESPIRARYTRHDPRGAFPRRAGGAGIEANRLAMYWRPIIDLGSCPFPAIRMRLIRGLDDGLWFSRLGVPGLRRQVLRHAGLDDYDCPDPTALAEEKQSPRWRSLVAGIRRFDELGDDRRAALVLHLAQLSFSDYAVALAGAVEPTGEPERDAYAYHVARVRSRLPGRMAATVPLFERLAATAATPRLVVQGCFQVIGNTVVSGGDLALARRHEQRARAAMRPAGGWHDHLVLSRLHRAFAMLRGAEGDHEGRRAELREARAHNDRLMAEPLDELVALEDRAHLADIAITGGLTDPAVTPARMRELAHELATLDPYCVQSRLVVGDAYAALHDYGEAARWYAAAGELGTGDGAVGWYRAGQCHALAGRPREAAEAMGRCLDLDTTAVEPREYLLKEELT</sequence>
<evidence type="ECO:0000313" key="3">
    <source>
        <dbReference type="Proteomes" id="UP000632138"/>
    </source>
</evidence>
<evidence type="ECO:0000313" key="2">
    <source>
        <dbReference type="EMBL" id="MBM2614784.1"/>
    </source>
</evidence>
<evidence type="ECO:0000256" key="1">
    <source>
        <dbReference type="SAM" id="MobiDB-lite"/>
    </source>
</evidence>
<dbReference type="RefSeq" id="WP_203374647.1">
    <property type="nucleotide sequence ID" value="NZ_JAENHP010000001.1"/>
</dbReference>
<comment type="caution">
    <text evidence="2">The sequence shown here is derived from an EMBL/GenBank/DDBJ whole genome shotgun (WGS) entry which is preliminary data.</text>
</comment>
<reference evidence="2 3" key="1">
    <citation type="submission" date="2021-01" db="EMBL/GenBank/DDBJ databases">
        <title>Actinoplanes sp. nov. LDG1-06 isolated from lichen.</title>
        <authorList>
            <person name="Saeng-In P."/>
            <person name="Phongsopitanun W."/>
            <person name="Kanchanasin P."/>
            <person name="Yuki M."/>
            <person name="Kudo T."/>
            <person name="Ohkuma M."/>
            <person name="Tanasupawat S."/>
        </authorList>
    </citation>
    <scope>NUCLEOTIDE SEQUENCE [LARGE SCALE GENOMIC DNA]</scope>
    <source>
        <strain evidence="2 3">LDG1-06</strain>
    </source>
</reference>
<name>A0ABS2A4M2_9ACTN</name>
<proteinExistence type="predicted"/>
<accession>A0ABS2A4M2</accession>
<dbReference type="EMBL" id="JAENHP010000001">
    <property type="protein sequence ID" value="MBM2614784.1"/>
    <property type="molecule type" value="Genomic_DNA"/>
</dbReference>
<evidence type="ECO:0008006" key="4">
    <source>
        <dbReference type="Google" id="ProtNLM"/>
    </source>
</evidence>
<protein>
    <recommendedName>
        <fullName evidence="4">Tetratricopeptide repeat protein</fullName>
    </recommendedName>
</protein>
<dbReference type="InterPro" id="IPR011990">
    <property type="entry name" value="TPR-like_helical_dom_sf"/>
</dbReference>
<dbReference type="SUPFAM" id="SSF48452">
    <property type="entry name" value="TPR-like"/>
    <property type="match status" value="1"/>
</dbReference>
<keyword evidence="3" id="KW-1185">Reference proteome</keyword>